<dbReference type="AlphaFoldDB" id="A0A9P8Q357"/>
<proteinExistence type="predicted"/>
<gene>
    <name evidence="1" type="ORF">WICPIJ_005655</name>
</gene>
<reference evidence="1" key="2">
    <citation type="submission" date="2021-01" db="EMBL/GenBank/DDBJ databases">
        <authorList>
            <person name="Schikora-Tamarit M.A."/>
        </authorList>
    </citation>
    <scope>NUCLEOTIDE SEQUENCE</scope>
    <source>
        <strain evidence="1">CBS2887</strain>
    </source>
</reference>
<sequence>MMMELGDIERLLTFVDVDSNSVRVSLSRGSSWTLVLNELVSNLSKDSIVGALEELRYLLTFLDNWNESEIKV</sequence>
<name>A0A9P8Q357_WICPI</name>
<keyword evidence="2" id="KW-1185">Reference proteome</keyword>
<evidence type="ECO:0000313" key="2">
    <source>
        <dbReference type="Proteomes" id="UP000774326"/>
    </source>
</evidence>
<accession>A0A9P8Q357</accession>
<reference evidence="1" key="1">
    <citation type="journal article" date="2021" name="Open Biol.">
        <title>Shared evolutionary footprints suggest mitochondrial oxidative damage underlies multiple complex I losses in fungi.</title>
        <authorList>
            <person name="Schikora-Tamarit M.A."/>
            <person name="Marcet-Houben M."/>
            <person name="Nosek J."/>
            <person name="Gabaldon T."/>
        </authorList>
    </citation>
    <scope>NUCLEOTIDE SEQUENCE</scope>
    <source>
        <strain evidence="1">CBS2887</strain>
    </source>
</reference>
<dbReference type="EMBL" id="JAEUBG010003146">
    <property type="protein sequence ID" value="KAH3683383.1"/>
    <property type="molecule type" value="Genomic_DNA"/>
</dbReference>
<dbReference type="Proteomes" id="UP000774326">
    <property type="component" value="Unassembled WGS sequence"/>
</dbReference>
<protein>
    <submittedName>
        <fullName evidence="1">Uncharacterized protein</fullName>
    </submittedName>
</protein>
<organism evidence="1 2">
    <name type="scientific">Wickerhamomyces pijperi</name>
    <name type="common">Yeast</name>
    <name type="synonym">Pichia pijperi</name>
    <dbReference type="NCBI Taxonomy" id="599730"/>
    <lineage>
        <taxon>Eukaryota</taxon>
        <taxon>Fungi</taxon>
        <taxon>Dikarya</taxon>
        <taxon>Ascomycota</taxon>
        <taxon>Saccharomycotina</taxon>
        <taxon>Saccharomycetes</taxon>
        <taxon>Phaffomycetales</taxon>
        <taxon>Wickerhamomycetaceae</taxon>
        <taxon>Wickerhamomyces</taxon>
    </lineage>
</organism>
<comment type="caution">
    <text evidence="1">The sequence shown here is derived from an EMBL/GenBank/DDBJ whole genome shotgun (WGS) entry which is preliminary data.</text>
</comment>
<evidence type="ECO:0000313" key="1">
    <source>
        <dbReference type="EMBL" id="KAH3683383.1"/>
    </source>
</evidence>